<evidence type="ECO:0000256" key="4">
    <source>
        <dbReference type="ARBA" id="ARBA00022692"/>
    </source>
</evidence>
<dbReference type="Gene3D" id="1.10.3730.20">
    <property type="match status" value="1"/>
</dbReference>
<feature type="transmembrane region" description="Helical" evidence="9">
    <location>
        <begin position="53"/>
        <end position="74"/>
    </location>
</feature>
<feature type="transmembrane region" description="Helical" evidence="9">
    <location>
        <begin position="80"/>
        <end position="96"/>
    </location>
</feature>
<evidence type="ECO:0000256" key="3">
    <source>
        <dbReference type="ARBA" id="ARBA00022475"/>
    </source>
</evidence>
<evidence type="ECO:0000313" key="10">
    <source>
        <dbReference type="EMBL" id="AZU60499.1"/>
    </source>
</evidence>
<evidence type="ECO:0000256" key="1">
    <source>
        <dbReference type="ARBA" id="ARBA00004651"/>
    </source>
</evidence>
<dbReference type="AlphaFoldDB" id="A0A3T0HTQ3"/>
<dbReference type="OrthoDB" id="2168659at2"/>
<gene>
    <name evidence="10" type="ORF">CHR53_04025</name>
</gene>
<dbReference type="GO" id="GO:0022857">
    <property type="term" value="F:transmembrane transporter activity"/>
    <property type="evidence" value="ECO:0007669"/>
    <property type="project" value="InterPro"/>
</dbReference>
<dbReference type="RefSeq" id="WP_127485130.1">
    <property type="nucleotide sequence ID" value="NZ_CP022572.1"/>
</dbReference>
<keyword evidence="3" id="KW-1003">Cell membrane</keyword>
<evidence type="ECO:0000313" key="11">
    <source>
        <dbReference type="Proteomes" id="UP000282892"/>
    </source>
</evidence>
<evidence type="ECO:0000256" key="9">
    <source>
        <dbReference type="SAM" id="Phobius"/>
    </source>
</evidence>
<comment type="similarity">
    <text evidence="7">Belongs to the drug/metabolite transporter (DMT) superfamily. Small multidrug resistance (SMR) (TC 2.A.7.1) family.</text>
</comment>
<dbReference type="SUPFAM" id="SSF103481">
    <property type="entry name" value="Multidrug resistance efflux transporter EmrE"/>
    <property type="match status" value="1"/>
</dbReference>
<sequence>MNWILVFIAGILEVAWASSLKHASSLFDWFITIVLITVSFILLIRSYKTIPVAAAYTVFVGIGTVGTFLVGIFLGEPFSFDQILFLMILLAGIIGMKSSTKKKSKSANGSRSPENLNV</sequence>
<protein>
    <recommendedName>
        <fullName evidence="12">QacE family quaternary ammonium compound efflux SMR transporter</fullName>
    </recommendedName>
</protein>
<proteinExistence type="inferred from homology"/>
<dbReference type="STRING" id="1193713.GCA_001636315_03323"/>
<reference evidence="10 11" key="1">
    <citation type="submission" date="2017-07" db="EMBL/GenBank/DDBJ databases">
        <title>The complete genome sequence of Bacillus mesonae strain H20-5, an efficient strain improving plant abiotic stress resistance.</title>
        <authorList>
            <person name="Kim S.Y."/>
            <person name="Song H."/>
            <person name="Sang M.K."/>
            <person name="Weon H.-Y."/>
            <person name="Song J."/>
        </authorList>
    </citation>
    <scope>NUCLEOTIDE SEQUENCE [LARGE SCALE GENOMIC DNA]</scope>
    <source>
        <strain evidence="10 11">H20-5</strain>
    </source>
</reference>
<dbReference type="InterPro" id="IPR000390">
    <property type="entry name" value="Small_drug/metabolite_transptr"/>
</dbReference>
<keyword evidence="5 9" id="KW-1133">Transmembrane helix</keyword>
<dbReference type="PANTHER" id="PTHR30561">
    <property type="entry name" value="SMR FAMILY PROTON-DEPENDENT DRUG EFFLUX TRANSPORTER SUGE"/>
    <property type="match status" value="1"/>
</dbReference>
<evidence type="ECO:0000256" key="7">
    <source>
        <dbReference type="RuleBase" id="RU003942"/>
    </source>
</evidence>
<feature type="region of interest" description="Disordered" evidence="8">
    <location>
        <begin position="99"/>
        <end position="118"/>
    </location>
</feature>
<dbReference type="Proteomes" id="UP000282892">
    <property type="component" value="Chromosome"/>
</dbReference>
<dbReference type="Pfam" id="PF00893">
    <property type="entry name" value="Multi_Drug_Res"/>
    <property type="match status" value="1"/>
</dbReference>
<comment type="subcellular location">
    <subcellularLocation>
        <location evidence="1 7">Cell membrane</location>
        <topology evidence="1 7">Multi-pass membrane protein</topology>
    </subcellularLocation>
</comment>
<dbReference type="PANTHER" id="PTHR30561:SF0">
    <property type="entry name" value="GUANIDINIUM EXPORTER"/>
    <property type="match status" value="1"/>
</dbReference>
<evidence type="ECO:0000256" key="8">
    <source>
        <dbReference type="SAM" id="MobiDB-lite"/>
    </source>
</evidence>
<keyword evidence="6 9" id="KW-0472">Membrane</keyword>
<accession>A0A3T0HTQ3</accession>
<evidence type="ECO:0000256" key="6">
    <source>
        <dbReference type="ARBA" id="ARBA00023136"/>
    </source>
</evidence>
<keyword evidence="2" id="KW-0813">Transport</keyword>
<keyword evidence="11" id="KW-1185">Reference proteome</keyword>
<dbReference type="EMBL" id="CP022572">
    <property type="protein sequence ID" value="AZU60499.1"/>
    <property type="molecule type" value="Genomic_DNA"/>
</dbReference>
<keyword evidence="4 7" id="KW-0812">Transmembrane</keyword>
<dbReference type="KEGG" id="nmk:CHR53_04025"/>
<name>A0A3T0HTQ3_9BACI</name>
<feature type="transmembrane region" description="Helical" evidence="9">
    <location>
        <begin position="27"/>
        <end position="44"/>
    </location>
</feature>
<evidence type="ECO:0000256" key="5">
    <source>
        <dbReference type="ARBA" id="ARBA00022989"/>
    </source>
</evidence>
<dbReference type="GO" id="GO:0005886">
    <property type="term" value="C:plasma membrane"/>
    <property type="evidence" value="ECO:0007669"/>
    <property type="project" value="UniProtKB-SubCell"/>
</dbReference>
<evidence type="ECO:0008006" key="12">
    <source>
        <dbReference type="Google" id="ProtNLM"/>
    </source>
</evidence>
<organism evidence="10 11">
    <name type="scientific">Neobacillus mesonae</name>
    <dbReference type="NCBI Taxonomy" id="1193713"/>
    <lineage>
        <taxon>Bacteria</taxon>
        <taxon>Bacillati</taxon>
        <taxon>Bacillota</taxon>
        <taxon>Bacilli</taxon>
        <taxon>Bacillales</taxon>
        <taxon>Bacillaceae</taxon>
        <taxon>Neobacillus</taxon>
    </lineage>
</organism>
<dbReference type="InterPro" id="IPR045324">
    <property type="entry name" value="Small_multidrug_res"/>
</dbReference>
<dbReference type="InterPro" id="IPR037185">
    <property type="entry name" value="EmrE-like"/>
</dbReference>
<feature type="compositionally biased region" description="Polar residues" evidence="8">
    <location>
        <begin position="107"/>
        <end position="118"/>
    </location>
</feature>
<evidence type="ECO:0000256" key="2">
    <source>
        <dbReference type="ARBA" id="ARBA00022448"/>
    </source>
</evidence>